<keyword evidence="1" id="KW-1133">Transmembrane helix</keyword>
<dbReference type="Proteomes" id="UP000263486">
    <property type="component" value="Unassembled WGS sequence"/>
</dbReference>
<dbReference type="Pfam" id="PF12836">
    <property type="entry name" value="HHH_3"/>
    <property type="match status" value="1"/>
</dbReference>
<accession>A0ABX9KKY8</accession>
<comment type="caution">
    <text evidence="2">The sequence shown here is derived from an EMBL/GenBank/DDBJ whole genome shotgun (WGS) entry which is preliminary data.</text>
</comment>
<dbReference type="Gene3D" id="1.10.150.280">
    <property type="entry name" value="AF1531-like domain"/>
    <property type="match status" value="1"/>
</dbReference>
<keyword evidence="3" id="KW-1185">Reference proteome</keyword>
<protein>
    <submittedName>
        <fullName evidence="2">ComEA family DNA-binding protein</fullName>
    </submittedName>
</protein>
<evidence type="ECO:0000313" key="2">
    <source>
        <dbReference type="EMBL" id="REI43221.1"/>
    </source>
</evidence>
<dbReference type="InterPro" id="IPR010994">
    <property type="entry name" value="RuvA_2-like"/>
</dbReference>
<dbReference type="RefSeq" id="WP_114640940.1">
    <property type="nucleotide sequence ID" value="NZ_JAACIO010000001.1"/>
</dbReference>
<evidence type="ECO:0000256" key="1">
    <source>
        <dbReference type="SAM" id="Phobius"/>
    </source>
</evidence>
<organism evidence="2 3">
    <name type="scientific">Psychrilyobacter piezotolerans</name>
    <dbReference type="NCBI Taxonomy" id="2293438"/>
    <lineage>
        <taxon>Bacteria</taxon>
        <taxon>Fusobacteriati</taxon>
        <taxon>Fusobacteriota</taxon>
        <taxon>Fusobacteriia</taxon>
        <taxon>Fusobacteriales</taxon>
        <taxon>Fusobacteriaceae</taxon>
        <taxon>Psychrilyobacter</taxon>
    </lineage>
</organism>
<feature type="transmembrane region" description="Helical" evidence="1">
    <location>
        <begin position="6"/>
        <end position="24"/>
    </location>
</feature>
<evidence type="ECO:0000313" key="3">
    <source>
        <dbReference type="Proteomes" id="UP000263486"/>
    </source>
</evidence>
<name>A0ABX9KKY8_9FUSO</name>
<gene>
    <name evidence="2" type="ORF">DYH56_00775</name>
</gene>
<dbReference type="EMBL" id="QUAJ01000001">
    <property type="protein sequence ID" value="REI43221.1"/>
    <property type="molecule type" value="Genomic_DNA"/>
</dbReference>
<proteinExistence type="predicted"/>
<dbReference type="GO" id="GO:0003677">
    <property type="term" value="F:DNA binding"/>
    <property type="evidence" value="ECO:0007669"/>
    <property type="project" value="UniProtKB-KW"/>
</dbReference>
<dbReference type="SUPFAM" id="SSF47781">
    <property type="entry name" value="RuvA domain 2-like"/>
    <property type="match status" value="1"/>
</dbReference>
<keyword evidence="2" id="KW-0238">DNA-binding</keyword>
<keyword evidence="1" id="KW-0812">Transmembrane</keyword>
<reference evidence="2 3" key="1">
    <citation type="submission" date="2018-08" db="EMBL/GenBank/DDBJ databases">
        <title>Draft genome sequence of Psychrilyobacter sp. strain SD5 isolated from Black Sea water.</title>
        <authorList>
            <person name="Yadav S."/>
            <person name="Villanueva L."/>
            <person name="Damste J.S.S."/>
        </authorList>
    </citation>
    <scope>NUCLEOTIDE SEQUENCE [LARGE SCALE GENOMIC DNA]</scope>
    <source>
        <strain evidence="2 3">SD5</strain>
    </source>
</reference>
<keyword evidence="1" id="KW-0472">Membrane</keyword>
<sequence>MNQNIKLIIIIIVILTTGFVYNKIRPEKKSIKLKKEMIFGTIDKNKKLNINDAQLEDYLKAGISLGIAKKIFEYKKILGRVDSLEDLSRIDGIGEKSVEKLSKNIEAGDGGTLNKLKINSAPPETLKYYGFTKKEIKKIEIYIGKNGVIYSNIEMMEILGEERYRAYENILEYN</sequence>